<evidence type="ECO:0000313" key="4">
    <source>
        <dbReference type="Proteomes" id="UP001589683"/>
    </source>
</evidence>
<gene>
    <name evidence="3" type="ORF">ACFFUT_09510</name>
</gene>
<keyword evidence="4" id="KW-1185">Reference proteome</keyword>
<dbReference type="PANTHER" id="PTHR34068:SF2">
    <property type="entry name" value="UPF0145 PROTEIN SCO3412"/>
    <property type="match status" value="1"/>
</dbReference>
<proteinExistence type="inferred from homology"/>
<evidence type="ECO:0000256" key="2">
    <source>
        <dbReference type="HAMAP-Rule" id="MF_00338"/>
    </source>
</evidence>
<dbReference type="RefSeq" id="WP_213890921.1">
    <property type="nucleotide sequence ID" value="NZ_JAGFNU010000016.1"/>
</dbReference>
<dbReference type="Pfam" id="PF01906">
    <property type="entry name" value="YbjQ_1"/>
    <property type="match status" value="1"/>
</dbReference>
<dbReference type="EMBL" id="JBHMEA010000035">
    <property type="protein sequence ID" value="MFB9232019.1"/>
    <property type="molecule type" value="Genomic_DNA"/>
</dbReference>
<dbReference type="InterPro" id="IPR035439">
    <property type="entry name" value="UPF0145_dom_sf"/>
</dbReference>
<dbReference type="Proteomes" id="UP001589683">
    <property type="component" value="Unassembled WGS sequence"/>
</dbReference>
<organism evidence="3 4">
    <name type="scientific">Pseudohalocynthiibacter aestuariivivens</name>
    <dbReference type="NCBI Taxonomy" id="1591409"/>
    <lineage>
        <taxon>Bacteria</taxon>
        <taxon>Pseudomonadati</taxon>
        <taxon>Pseudomonadota</taxon>
        <taxon>Alphaproteobacteria</taxon>
        <taxon>Rhodobacterales</taxon>
        <taxon>Paracoccaceae</taxon>
        <taxon>Pseudohalocynthiibacter</taxon>
    </lineage>
</organism>
<comment type="similarity">
    <text evidence="1 2">Belongs to the UPF0145 family.</text>
</comment>
<dbReference type="Gene3D" id="3.30.110.70">
    <property type="entry name" value="Hypothetical protein apc22750. Chain B"/>
    <property type="match status" value="1"/>
</dbReference>
<evidence type="ECO:0000256" key="1">
    <source>
        <dbReference type="ARBA" id="ARBA00010751"/>
    </source>
</evidence>
<name>A0ABV5JEZ6_9RHOB</name>
<dbReference type="SUPFAM" id="SSF117782">
    <property type="entry name" value="YbjQ-like"/>
    <property type="match status" value="1"/>
</dbReference>
<sequence length="111" mass="11853">MTALKSEFLAVTTEAILGRETVSALGLVKGSTVRAKHLGSDIIASLRNLVGGEVREYNQLLAAAREEAYDRMLANARELGADAIVGVRMQTSTIQQAASEVVFYGTAVKLK</sequence>
<comment type="caution">
    <text evidence="3">The sequence shown here is derived from an EMBL/GenBank/DDBJ whole genome shotgun (WGS) entry which is preliminary data.</text>
</comment>
<dbReference type="HAMAP" id="MF_00338">
    <property type="entry name" value="UPF0145"/>
    <property type="match status" value="1"/>
</dbReference>
<evidence type="ECO:0000313" key="3">
    <source>
        <dbReference type="EMBL" id="MFB9232019.1"/>
    </source>
</evidence>
<protein>
    <recommendedName>
        <fullName evidence="2">UPF0145 protein ACFFUT_09510</fullName>
    </recommendedName>
</protein>
<reference evidence="3 4" key="1">
    <citation type="submission" date="2024-09" db="EMBL/GenBank/DDBJ databases">
        <authorList>
            <person name="Sun Q."/>
            <person name="Mori K."/>
        </authorList>
    </citation>
    <scope>NUCLEOTIDE SEQUENCE [LARGE SCALE GENOMIC DNA]</scope>
    <source>
        <strain evidence="3 4">CECT 8726</strain>
    </source>
</reference>
<dbReference type="PANTHER" id="PTHR34068">
    <property type="entry name" value="UPF0145 PROTEIN YBJQ"/>
    <property type="match status" value="1"/>
</dbReference>
<accession>A0ABV5JEZ6</accession>
<dbReference type="InterPro" id="IPR002765">
    <property type="entry name" value="UPF0145_YbjQ-like"/>
</dbReference>